<dbReference type="Proteomes" id="UP000885750">
    <property type="component" value="Unassembled WGS sequence"/>
</dbReference>
<dbReference type="InterPro" id="IPR003838">
    <property type="entry name" value="ABC3_permease_C"/>
</dbReference>
<keyword evidence="6 8" id="KW-1133">Transmembrane helix</keyword>
<evidence type="ECO:0000259" key="10">
    <source>
        <dbReference type="Pfam" id="PF12704"/>
    </source>
</evidence>
<evidence type="ECO:0000256" key="2">
    <source>
        <dbReference type="ARBA" id="ARBA00005236"/>
    </source>
</evidence>
<protein>
    <submittedName>
        <fullName evidence="11">Lipoprotein-releasing ABC transporter permease subunit</fullName>
    </submittedName>
</protein>
<dbReference type="GO" id="GO:0044874">
    <property type="term" value="P:lipoprotein localization to outer membrane"/>
    <property type="evidence" value="ECO:0007669"/>
    <property type="project" value="TreeGrafter"/>
</dbReference>
<reference evidence="11" key="1">
    <citation type="journal article" date="2020" name="mSystems">
        <title>Genome- and Community-Level Interaction Insights into Carbon Utilization and Element Cycling Functions of Hydrothermarchaeota in Hydrothermal Sediment.</title>
        <authorList>
            <person name="Zhou Z."/>
            <person name="Liu Y."/>
            <person name="Xu W."/>
            <person name="Pan J."/>
            <person name="Luo Z.H."/>
            <person name="Li M."/>
        </authorList>
    </citation>
    <scope>NUCLEOTIDE SEQUENCE [LARGE SCALE GENOMIC DNA]</scope>
    <source>
        <strain evidence="11">HyVt-493</strain>
    </source>
</reference>
<feature type="transmembrane region" description="Helical" evidence="8">
    <location>
        <begin position="271"/>
        <end position="297"/>
    </location>
</feature>
<dbReference type="AlphaFoldDB" id="A0A7V2SYV5"/>
<proteinExistence type="inferred from homology"/>
<organism evidence="11">
    <name type="scientific">Leucothrix mucor</name>
    <dbReference type="NCBI Taxonomy" id="45248"/>
    <lineage>
        <taxon>Bacteria</taxon>
        <taxon>Pseudomonadati</taxon>
        <taxon>Pseudomonadota</taxon>
        <taxon>Gammaproteobacteria</taxon>
        <taxon>Thiotrichales</taxon>
        <taxon>Thiotrichaceae</taxon>
        <taxon>Leucothrix</taxon>
    </lineage>
</organism>
<gene>
    <name evidence="11" type="ORF">ENJ51_01905</name>
</gene>
<comment type="subcellular location">
    <subcellularLocation>
        <location evidence="1">Cell membrane</location>
        <topology evidence="1">Multi-pass membrane protein</topology>
    </subcellularLocation>
</comment>
<evidence type="ECO:0000256" key="4">
    <source>
        <dbReference type="ARBA" id="ARBA00022475"/>
    </source>
</evidence>
<feature type="transmembrane region" description="Helical" evidence="8">
    <location>
        <begin position="381"/>
        <end position="400"/>
    </location>
</feature>
<keyword evidence="5 8" id="KW-0812">Transmembrane</keyword>
<comment type="similarity">
    <text evidence="2">Belongs to the ABC-4 integral membrane protein family. LolC/E subfamily.</text>
</comment>
<dbReference type="NCBIfam" id="TIGR02212">
    <property type="entry name" value="lolCE"/>
    <property type="match status" value="1"/>
</dbReference>
<dbReference type="InterPro" id="IPR025857">
    <property type="entry name" value="MacB_PCD"/>
</dbReference>
<dbReference type="Pfam" id="PF02687">
    <property type="entry name" value="FtsX"/>
    <property type="match status" value="1"/>
</dbReference>
<feature type="domain" description="MacB-like periplasmic core" evidence="10">
    <location>
        <begin position="27"/>
        <end position="234"/>
    </location>
</feature>
<sequence>MFKPLELFIGLRYTRSKHDNHYISFISLASMLGITIGVIVLITVLSIMNGFEKELRERILGMVAHVTVTGPDGQLPDWDLHQLALQTEEGVAGAAPFIEQQVMLSANNEVRGVQIQGILPSYQDQVSNVSQHIIDGGMDNLISRGYGIAIGVDLATSLGVFVGDKVTVITPKAKITPAGVIPRMKRFTVMAVYKMNIRDYDSSTAFIHMDDADRLFKTRKNVTGVRLKLNNLFDAQGIAYELQQRLGDQFEVADWGRDNKTFFKAIKMEKIMMFFVLLLIIIVAIFNLVSSLVMVVNEKQADIAILRTLGMSAQQIKKVFMIQGSIIGVLGAVVGVIFGVLFASNLDVIIPAFESLIGRKIFPEDIFFISTIPSDLQMNDVWMVLIATLVLAVLATIYPASRAASVQPADSLRYE</sequence>
<evidence type="ECO:0000256" key="5">
    <source>
        <dbReference type="ARBA" id="ARBA00022692"/>
    </source>
</evidence>
<evidence type="ECO:0000256" key="6">
    <source>
        <dbReference type="ARBA" id="ARBA00022989"/>
    </source>
</evidence>
<evidence type="ECO:0000256" key="7">
    <source>
        <dbReference type="ARBA" id="ARBA00023136"/>
    </source>
</evidence>
<feature type="transmembrane region" description="Helical" evidence="8">
    <location>
        <begin position="21"/>
        <end position="48"/>
    </location>
</feature>
<evidence type="ECO:0000256" key="3">
    <source>
        <dbReference type="ARBA" id="ARBA00022448"/>
    </source>
</evidence>
<name>A0A7V2SYV5_LEUMU</name>
<evidence type="ECO:0000256" key="8">
    <source>
        <dbReference type="SAM" id="Phobius"/>
    </source>
</evidence>
<feature type="domain" description="ABC3 transporter permease C-terminal" evidence="9">
    <location>
        <begin position="274"/>
        <end position="408"/>
    </location>
</feature>
<comment type="caution">
    <text evidence="11">The sequence shown here is derived from an EMBL/GenBank/DDBJ whole genome shotgun (WGS) entry which is preliminary data.</text>
</comment>
<accession>A0A7V2SYV5</accession>
<dbReference type="Pfam" id="PF12704">
    <property type="entry name" value="MacB_PCD"/>
    <property type="match status" value="1"/>
</dbReference>
<evidence type="ECO:0000313" key="11">
    <source>
        <dbReference type="EMBL" id="HFC91547.1"/>
    </source>
</evidence>
<dbReference type="PANTHER" id="PTHR30489">
    <property type="entry name" value="LIPOPROTEIN-RELEASING SYSTEM TRANSMEMBRANE PROTEIN LOLE"/>
    <property type="match status" value="1"/>
</dbReference>
<evidence type="ECO:0000256" key="1">
    <source>
        <dbReference type="ARBA" id="ARBA00004651"/>
    </source>
</evidence>
<dbReference type="InterPro" id="IPR051447">
    <property type="entry name" value="Lipoprotein-release_system"/>
</dbReference>
<dbReference type="InterPro" id="IPR011925">
    <property type="entry name" value="LolCE_TM"/>
</dbReference>
<evidence type="ECO:0000259" key="9">
    <source>
        <dbReference type="Pfam" id="PF02687"/>
    </source>
</evidence>
<dbReference type="EMBL" id="DRMS01000074">
    <property type="protein sequence ID" value="HFC91547.1"/>
    <property type="molecule type" value="Genomic_DNA"/>
</dbReference>
<keyword evidence="4" id="KW-1003">Cell membrane</keyword>
<keyword evidence="7 8" id="KW-0472">Membrane</keyword>
<keyword evidence="3" id="KW-0813">Transport</keyword>
<dbReference type="PANTHER" id="PTHR30489:SF0">
    <property type="entry name" value="LIPOPROTEIN-RELEASING SYSTEM TRANSMEMBRANE PROTEIN LOLE"/>
    <property type="match status" value="1"/>
</dbReference>
<dbReference type="GO" id="GO:0042953">
    <property type="term" value="P:lipoprotein transport"/>
    <property type="evidence" value="ECO:0007669"/>
    <property type="project" value="InterPro"/>
</dbReference>
<feature type="transmembrane region" description="Helical" evidence="8">
    <location>
        <begin position="318"/>
        <end position="343"/>
    </location>
</feature>
<keyword evidence="11" id="KW-0449">Lipoprotein</keyword>
<dbReference type="GO" id="GO:0098797">
    <property type="term" value="C:plasma membrane protein complex"/>
    <property type="evidence" value="ECO:0007669"/>
    <property type="project" value="TreeGrafter"/>
</dbReference>